<dbReference type="EMBL" id="LR899009">
    <property type="protein sequence ID" value="CAD7078085.1"/>
    <property type="molecule type" value="Genomic_DNA"/>
</dbReference>
<dbReference type="OrthoDB" id="7984065at2759"/>
<dbReference type="InParanoid" id="A0A7R8UC74"/>
<organism evidence="1 2">
    <name type="scientific">Hermetia illucens</name>
    <name type="common">Black soldier fly</name>
    <dbReference type="NCBI Taxonomy" id="343691"/>
    <lineage>
        <taxon>Eukaryota</taxon>
        <taxon>Metazoa</taxon>
        <taxon>Ecdysozoa</taxon>
        <taxon>Arthropoda</taxon>
        <taxon>Hexapoda</taxon>
        <taxon>Insecta</taxon>
        <taxon>Pterygota</taxon>
        <taxon>Neoptera</taxon>
        <taxon>Endopterygota</taxon>
        <taxon>Diptera</taxon>
        <taxon>Brachycera</taxon>
        <taxon>Stratiomyomorpha</taxon>
        <taxon>Stratiomyidae</taxon>
        <taxon>Hermetiinae</taxon>
        <taxon>Hermetia</taxon>
    </lineage>
</organism>
<accession>A0A7R8UC74</accession>
<evidence type="ECO:0000313" key="2">
    <source>
        <dbReference type="Proteomes" id="UP000594454"/>
    </source>
</evidence>
<keyword evidence="2" id="KW-1185">Reference proteome</keyword>
<name>A0A7R8UC74_HERIL</name>
<dbReference type="Proteomes" id="UP000594454">
    <property type="component" value="Chromosome 1"/>
</dbReference>
<protein>
    <submittedName>
        <fullName evidence="1">Uncharacterized protein</fullName>
    </submittedName>
</protein>
<evidence type="ECO:0000313" key="1">
    <source>
        <dbReference type="EMBL" id="CAD7078085.1"/>
    </source>
</evidence>
<proteinExistence type="predicted"/>
<sequence>MWLREGFSGSLDIEIAFAKGCIFSGYTFPSELQLENTDTVAYQEKCYTFSVVQMGESPKEKIMHMRDVAQIVMYAKKFQSAIEKPKIVLPDRDNMRLQFMAATAPIPQKTRPPKLLIHHVRPNPVEEVEEEISEVSSDVSMELAYYDRKQKDLEKFYQQLIYDLPKSPKTSKRIEELARPKRQDLISTYHQYRKVLDPLGRKKRIKRRVTEMTAMTTEELEQYLKQQENKKEDERRRRRKRRTIYRQMLKKLEQQCREKFLDDAFDKFSKYLANCTIGMEGITEICPANVQRLVNCIQYNICQTCKVTAEDHKVNGPLYKGIATCVSWLIVEVLYNAQSTKEEAVFLGKEDVPQELKAQWEDTPDTLKKRAMIAARKKQGGAKQALYRGPAPKMEDLLKLSKLIGCR</sequence>
<reference evidence="1 2" key="1">
    <citation type="submission" date="2020-11" db="EMBL/GenBank/DDBJ databases">
        <authorList>
            <person name="Wallbank WR R."/>
            <person name="Pardo Diaz C."/>
            <person name="Kozak K."/>
            <person name="Martin S."/>
            <person name="Jiggins C."/>
            <person name="Moest M."/>
            <person name="Warren A I."/>
            <person name="Generalovic N T."/>
            <person name="Byers J.R.P. K."/>
            <person name="Montejo-Kovacevich G."/>
            <person name="Yen C E."/>
        </authorList>
    </citation>
    <scope>NUCLEOTIDE SEQUENCE [LARGE SCALE GENOMIC DNA]</scope>
</reference>
<dbReference type="AlphaFoldDB" id="A0A7R8UC74"/>
<gene>
    <name evidence="1" type="ORF">HERILL_LOCUS1375</name>
</gene>